<dbReference type="FunFam" id="2.10.25.140:FF:000001">
    <property type="entry name" value="Delta-like protein"/>
    <property type="match status" value="1"/>
</dbReference>
<dbReference type="InterPro" id="IPR058754">
    <property type="entry name" value="OTOGL-like_N"/>
</dbReference>
<dbReference type="InterPro" id="IPR011651">
    <property type="entry name" value="Notch_ligand_N"/>
</dbReference>
<feature type="disulfide bond" evidence="14">
    <location>
        <begin position="382"/>
        <end position="391"/>
    </location>
</feature>
<dbReference type="GO" id="GO:0048646">
    <property type="term" value="P:anatomical structure formation involved in morphogenesis"/>
    <property type="evidence" value="ECO:0007669"/>
    <property type="project" value="UniProtKB-ARBA"/>
</dbReference>
<dbReference type="SUPFAM" id="SSF57184">
    <property type="entry name" value="Growth factor receptor domain"/>
    <property type="match status" value="1"/>
</dbReference>
<keyword evidence="8" id="KW-0106">Calcium</keyword>
<dbReference type="FunFam" id="2.10.25.10:FF:000018">
    <property type="entry name" value="Delta-like 1"/>
    <property type="match status" value="1"/>
</dbReference>
<feature type="domain" description="EGF-like" evidence="20">
    <location>
        <begin position="354"/>
        <end position="392"/>
    </location>
</feature>
<dbReference type="SUPFAM" id="SSF57196">
    <property type="entry name" value="EGF/Laminin"/>
    <property type="match status" value="3"/>
</dbReference>
<sequence>MALWHTVIVLLITITTQVLGSGVFELDLHQFKNDYGLLANGTTCAPDCKTFFRVCLKNYQIEVSPGDCIFGSVVTPVLGANSFTIMEDDTFSKRIRLPFQFGWPGSFSLIIEAWHSSSEDPSLDISNPERLISFFATRKQLEVGAAWSLDVQTGKQTELRYSYRFICNENYYGDSCTKKCAPRDDHFGHYTCDPDGEISCLPGWKGKYCEEPICLEGCSERNGNCSKPGECICRTGWQGALCDECMTARACKHGTCERPWQCICEEGWGGLLCDQDLNYCTHHKPCRNGATCMNTGQGSYTCSCLPGFTGVNCEMEVRECDSKPCRNGGQCVDLEEGYRCLCPSGFEGDHCEHRLLTCADAPCFHNGRCRDKDNGRSYVCECPAGYTGLNCERRVDKCTTLSCANGGRCVIRGSARLCNCPSGFTGQRCEININECATNPCAQGSTCLDRINGYTCVCPPSYTGFTCDRPINRCASKSCLNGGTCTGDGSCSCPPFYSGSRCQDYNVPASVTASPTAGEEPREHFHWPAVALGVGLVVIFVLLCMVMTIFRHIQQQRNKENQNLETMNNLSDFQKDNVISALLLKNTNKKVVLDVDCPAEKMDYKQINYHSEYKTSKEYKDPQSHEQKNHNCEKHSEKKPALSRIHSKRPECRISTISSSRESMYQSVFVITEERNECVIATEV</sequence>
<dbReference type="FunFam" id="2.10.25.10:FF:000064">
    <property type="entry name" value="Delta-like protein"/>
    <property type="match status" value="1"/>
</dbReference>
<keyword evidence="7" id="KW-0221">Differentiation</keyword>
<feature type="transmembrane region" description="Helical" evidence="18">
    <location>
        <begin position="525"/>
        <end position="550"/>
    </location>
</feature>
<dbReference type="AlphaFoldDB" id="A0A6J2W792"/>
<dbReference type="GO" id="GO:0005509">
    <property type="term" value="F:calcium ion binding"/>
    <property type="evidence" value="ECO:0007669"/>
    <property type="project" value="InterPro"/>
</dbReference>
<keyword evidence="5 16" id="KW-0732">Signal</keyword>
<dbReference type="InterPro" id="IPR000152">
    <property type="entry name" value="EGF-type_Asp/Asn_hydroxyl_site"/>
</dbReference>
<dbReference type="PROSITE" id="PS01186">
    <property type="entry name" value="EGF_2"/>
    <property type="match status" value="5"/>
</dbReference>
<dbReference type="RefSeq" id="XP_030639261.1">
    <property type="nucleotide sequence ID" value="XM_030783401.1"/>
</dbReference>
<dbReference type="Pfam" id="PF00008">
    <property type="entry name" value="EGF"/>
    <property type="match status" value="3"/>
</dbReference>
<keyword evidence="6 16" id="KW-0677">Repeat</keyword>
<dbReference type="Gene3D" id="2.10.25.10">
    <property type="entry name" value="Laminin"/>
    <property type="match status" value="7"/>
</dbReference>
<dbReference type="GO" id="GO:0035282">
    <property type="term" value="P:segmentation"/>
    <property type="evidence" value="ECO:0007669"/>
    <property type="project" value="UniProtKB-ARBA"/>
</dbReference>
<dbReference type="PROSITE" id="PS51051">
    <property type="entry name" value="DSL"/>
    <property type="match status" value="1"/>
</dbReference>
<dbReference type="InterPro" id="IPR018097">
    <property type="entry name" value="EGF_Ca-bd_CS"/>
</dbReference>
<evidence type="ECO:0000256" key="17">
    <source>
        <dbReference type="SAM" id="MobiDB-lite"/>
    </source>
</evidence>
<proteinExistence type="predicted"/>
<evidence type="ECO:0000256" key="18">
    <source>
        <dbReference type="SAM" id="Phobius"/>
    </source>
</evidence>
<dbReference type="PRINTS" id="PR00010">
    <property type="entry name" value="EGFBLOOD"/>
</dbReference>
<dbReference type="InParanoid" id="A0A6J2W792"/>
<dbReference type="OrthoDB" id="283575at2759"/>
<dbReference type="GO" id="GO:0019904">
    <property type="term" value="F:protein domain specific binding"/>
    <property type="evidence" value="ECO:0007669"/>
    <property type="project" value="UniProtKB-ARBA"/>
</dbReference>
<evidence type="ECO:0000313" key="23">
    <source>
        <dbReference type="RefSeq" id="XP_030639261.1"/>
    </source>
</evidence>
<dbReference type="GO" id="GO:0007219">
    <property type="term" value="P:Notch signaling pathway"/>
    <property type="evidence" value="ECO:0007669"/>
    <property type="project" value="InterPro"/>
</dbReference>
<feature type="disulfide bond" evidence="14">
    <location>
        <begin position="420"/>
        <end position="429"/>
    </location>
</feature>
<feature type="disulfide bond" evidence="15">
    <location>
        <begin position="167"/>
        <end position="176"/>
    </location>
</feature>
<comment type="function">
    <text evidence="16">Putative Notch ligand involved in the mediation of Notch signaling.</text>
</comment>
<dbReference type="FunFam" id="2.10.25.10:FF:000122">
    <property type="entry name" value="Protein crumbs homolog 2"/>
    <property type="match status" value="1"/>
</dbReference>
<evidence type="ECO:0000256" key="14">
    <source>
        <dbReference type="PROSITE-ProRule" id="PRU00076"/>
    </source>
</evidence>
<keyword evidence="4 16" id="KW-0812">Transmembrane</keyword>
<evidence type="ECO:0000256" key="19">
    <source>
        <dbReference type="SAM" id="SignalP"/>
    </source>
</evidence>
<feature type="disulfide bond" evidence="14">
    <location>
        <begin position="493"/>
        <end position="502"/>
    </location>
</feature>
<feature type="domain" description="EGF-like" evidence="20">
    <location>
        <begin position="470"/>
        <end position="503"/>
    </location>
</feature>
<reference evidence="23" key="1">
    <citation type="submission" date="2025-08" db="UniProtKB">
        <authorList>
            <consortium name="RefSeq"/>
        </authorList>
    </citation>
    <scope>IDENTIFICATION</scope>
</reference>
<feature type="disulfide bond" evidence="15">
    <location>
        <begin position="180"/>
        <end position="192"/>
    </location>
</feature>
<dbReference type="GO" id="GO:0048513">
    <property type="term" value="P:animal organ development"/>
    <property type="evidence" value="ECO:0007669"/>
    <property type="project" value="UniProtKB-ARBA"/>
</dbReference>
<feature type="disulfide bond" evidence="14">
    <location>
        <begin position="342"/>
        <end position="351"/>
    </location>
</feature>
<dbReference type="Pfam" id="PF21700">
    <property type="entry name" value="EGF_DL_JAG"/>
    <property type="match status" value="1"/>
</dbReference>
<dbReference type="InterPro" id="IPR001774">
    <property type="entry name" value="DSL"/>
</dbReference>
<evidence type="ECO:0000256" key="5">
    <source>
        <dbReference type="ARBA" id="ARBA00022729"/>
    </source>
</evidence>
<dbReference type="GO" id="GO:0009952">
    <property type="term" value="P:anterior/posterior pattern specification"/>
    <property type="evidence" value="ECO:0007669"/>
    <property type="project" value="UniProtKB-ARBA"/>
</dbReference>
<dbReference type="SMART" id="SM00051">
    <property type="entry name" value="DSL"/>
    <property type="match status" value="1"/>
</dbReference>
<feature type="domain" description="EGF-like" evidence="20">
    <location>
        <begin position="316"/>
        <end position="352"/>
    </location>
</feature>
<evidence type="ECO:0000256" key="13">
    <source>
        <dbReference type="ARBA" id="ARBA00023180"/>
    </source>
</evidence>
<keyword evidence="10 16" id="KW-1133">Transmembrane helix</keyword>
<evidence type="ECO:0000259" key="21">
    <source>
        <dbReference type="PROSITE" id="PS51051"/>
    </source>
</evidence>
<evidence type="ECO:0000256" key="8">
    <source>
        <dbReference type="ARBA" id="ARBA00022837"/>
    </source>
</evidence>
<dbReference type="Proteomes" id="UP000504632">
    <property type="component" value="Chromosome 1"/>
</dbReference>
<dbReference type="Pfam" id="PF12661">
    <property type="entry name" value="hEGF"/>
    <property type="match status" value="2"/>
</dbReference>
<feature type="domain" description="DSL" evidence="21">
    <location>
        <begin position="165"/>
        <end position="209"/>
    </location>
</feature>
<dbReference type="Pfam" id="PF25961">
    <property type="entry name" value="OTOGL_N"/>
    <property type="match status" value="1"/>
</dbReference>
<evidence type="ECO:0000256" key="12">
    <source>
        <dbReference type="ARBA" id="ARBA00023157"/>
    </source>
</evidence>
<dbReference type="GeneID" id="115819881"/>
<feature type="disulfide bond" evidence="14">
    <location>
        <begin position="304"/>
        <end position="313"/>
    </location>
</feature>
<dbReference type="CDD" id="cd00054">
    <property type="entry name" value="EGF_CA"/>
    <property type="match status" value="5"/>
</dbReference>
<keyword evidence="12 14" id="KW-1015">Disulfide bond</keyword>
<dbReference type="SMART" id="SM00181">
    <property type="entry name" value="EGF"/>
    <property type="match status" value="8"/>
</dbReference>
<dbReference type="GO" id="GO:0007417">
    <property type="term" value="P:central nervous system development"/>
    <property type="evidence" value="ECO:0007669"/>
    <property type="project" value="UniProtKB-ARBA"/>
</dbReference>
<feature type="chain" id="PRO_5026844402" description="Delta-like protein" evidence="19">
    <location>
        <begin position="21"/>
        <end position="684"/>
    </location>
</feature>
<feature type="disulfide bond" evidence="14">
    <location>
        <begin position="458"/>
        <end position="467"/>
    </location>
</feature>
<evidence type="ECO:0000256" key="6">
    <source>
        <dbReference type="ARBA" id="ARBA00022737"/>
    </source>
</evidence>
<protein>
    <recommendedName>
        <fullName evidence="16">Delta-like protein</fullName>
    </recommendedName>
</protein>
<dbReference type="GO" id="GO:0035239">
    <property type="term" value="P:tube morphogenesis"/>
    <property type="evidence" value="ECO:0007669"/>
    <property type="project" value="UniProtKB-ARBA"/>
</dbReference>
<feature type="domain" description="EGF-like" evidence="20">
    <location>
        <begin position="276"/>
        <end position="314"/>
    </location>
</feature>
<dbReference type="FunFam" id="2.10.25.10:FF:000117">
    <property type="entry name" value="Delta-like protein"/>
    <property type="match status" value="1"/>
</dbReference>
<dbReference type="GO" id="GO:0030855">
    <property type="term" value="P:epithelial cell differentiation"/>
    <property type="evidence" value="ECO:0007669"/>
    <property type="project" value="UniProtKB-ARBA"/>
</dbReference>
<dbReference type="Pfam" id="PF07657">
    <property type="entry name" value="MNNL"/>
    <property type="match status" value="1"/>
</dbReference>
<feature type="disulfide bond" evidence="14">
    <location>
        <begin position="363"/>
        <end position="380"/>
    </location>
</feature>
<evidence type="ECO:0000256" key="15">
    <source>
        <dbReference type="PROSITE-ProRule" id="PRU00377"/>
    </source>
</evidence>
<feature type="compositionally biased region" description="Basic and acidic residues" evidence="17">
    <location>
        <begin position="617"/>
        <end position="640"/>
    </location>
</feature>
<dbReference type="InterPro" id="IPR009030">
    <property type="entry name" value="Growth_fac_rcpt_cys_sf"/>
</dbReference>
<dbReference type="InterPro" id="IPR051022">
    <property type="entry name" value="Notch_Cell-Fate_Det"/>
</dbReference>
<dbReference type="Gene3D" id="2.60.40.3510">
    <property type="match status" value="1"/>
</dbReference>
<dbReference type="GO" id="GO:0030097">
    <property type="term" value="P:hemopoiesis"/>
    <property type="evidence" value="ECO:0007669"/>
    <property type="project" value="UniProtKB-ARBA"/>
</dbReference>
<organism evidence="22 23">
    <name type="scientific">Chanos chanos</name>
    <name type="common">Milkfish</name>
    <name type="synonym">Mugil chanos</name>
    <dbReference type="NCBI Taxonomy" id="29144"/>
    <lineage>
        <taxon>Eukaryota</taxon>
        <taxon>Metazoa</taxon>
        <taxon>Chordata</taxon>
        <taxon>Craniata</taxon>
        <taxon>Vertebrata</taxon>
        <taxon>Euteleostomi</taxon>
        <taxon>Actinopterygii</taxon>
        <taxon>Neopterygii</taxon>
        <taxon>Teleostei</taxon>
        <taxon>Ostariophysi</taxon>
        <taxon>Gonorynchiformes</taxon>
        <taxon>Chanidae</taxon>
        <taxon>Chanos</taxon>
    </lineage>
</organism>
<dbReference type="FunFam" id="2.10.25.10:FF:000012">
    <property type="entry name" value="Delta-like protein"/>
    <property type="match status" value="2"/>
</dbReference>
<feature type="domain" description="EGF-like" evidence="20">
    <location>
        <begin position="432"/>
        <end position="468"/>
    </location>
</feature>
<keyword evidence="22" id="KW-1185">Reference proteome</keyword>
<accession>A0A6J2W792</accession>
<dbReference type="GO" id="GO:0030182">
    <property type="term" value="P:neuron differentiation"/>
    <property type="evidence" value="ECO:0007669"/>
    <property type="project" value="UniProtKB-ARBA"/>
</dbReference>
<dbReference type="PROSITE" id="PS50026">
    <property type="entry name" value="EGF_3"/>
    <property type="match status" value="6"/>
</dbReference>
<dbReference type="PROSITE" id="PS00022">
    <property type="entry name" value="EGF_1"/>
    <property type="match status" value="7"/>
</dbReference>
<feature type="region of interest" description="Disordered" evidence="17">
    <location>
        <begin position="617"/>
        <end position="647"/>
    </location>
</feature>
<dbReference type="PANTHER" id="PTHR24049">
    <property type="entry name" value="CRUMBS FAMILY MEMBER"/>
    <property type="match status" value="1"/>
</dbReference>
<keyword evidence="2 16" id="KW-0217">Developmental protein</keyword>
<feature type="disulfide bond" evidence="15">
    <location>
        <begin position="200"/>
        <end position="209"/>
    </location>
</feature>
<gene>
    <name evidence="23" type="primary">LOC115819881</name>
</gene>
<dbReference type="InterPro" id="IPR001881">
    <property type="entry name" value="EGF-like_Ca-bd_dom"/>
</dbReference>
<name>A0A6J2W792_CHACN</name>
<dbReference type="SMART" id="SM00179">
    <property type="entry name" value="EGF_CA"/>
    <property type="match status" value="5"/>
</dbReference>
<keyword evidence="9" id="KW-0832">Ubl conjugation</keyword>
<comment type="subcellular location">
    <subcellularLocation>
        <location evidence="1 16">Membrane</location>
        <topology evidence="1 16">Single-pass type I membrane protein</topology>
    </subcellularLocation>
</comment>
<feature type="domain" description="EGF-like" evidence="20">
    <location>
        <begin position="394"/>
        <end position="430"/>
    </location>
</feature>
<feature type="signal peptide" evidence="19">
    <location>
        <begin position="1"/>
        <end position="20"/>
    </location>
</feature>
<evidence type="ECO:0000256" key="7">
    <source>
        <dbReference type="ARBA" id="ARBA00022782"/>
    </source>
</evidence>
<keyword evidence="3 14" id="KW-0245">EGF-like domain</keyword>
<evidence type="ECO:0000256" key="4">
    <source>
        <dbReference type="ARBA" id="ARBA00022692"/>
    </source>
</evidence>
<dbReference type="Gene3D" id="2.10.25.140">
    <property type="match status" value="1"/>
</dbReference>
<evidence type="ECO:0000256" key="11">
    <source>
        <dbReference type="ARBA" id="ARBA00023136"/>
    </source>
</evidence>
<evidence type="ECO:0000256" key="1">
    <source>
        <dbReference type="ARBA" id="ARBA00004479"/>
    </source>
</evidence>
<evidence type="ECO:0000256" key="2">
    <source>
        <dbReference type="ARBA" id="ARBA00022473"/>
    </source>
</evidence>
<dbReference type="GO" id="GO:0048863">
    <property type="term" value="P:stem cell differentiation"/>
    <property type="evidence" value="ECO:0007669"/>
    <property type="project" value="UniProtKB-ARBA"/>
</dbReference>
<dbReference type="GO" id="GO:0016020">
    <property type="term" value="C:membrane"/>
    <property type="evidence" value="ECO:0007669"/>
    <property type="project" value="UniProtKB-SubCell"/>
</dbReference>
<keyword evidence="11 16" id="KW-0472">Membrane</keyword>
<dbReference type="PROSITE" id="PS01187">
    <property type="entry name" value="EGF_CA"/>
    <property type="match status" value="1"/>
</dbReference>
<evidence type="ECO:0000259" key="20">
    <source>
        <dbReference type="PROSITE" id="PS50026"/>
    </source>
</evidence>
<evidence type="ECO:0000256" key="10">
    <source>
        <dbReference type="ARBA" id="ARBA00022989"/>
    </source>
</evidence>
<evidence type="ECO:0000256" key="9">
    <source>
        <dbReference type="ARBA" id="ARBA00022843"/>
    </source>
</evidence>
<evidence type="ECO:0000256" key="3">
    <source>
        <dbReference type="ARBA" id="ARBA00022536"/>
    </source>
</evidence>
<comment type="caution">
    <text evidence="14">Lacks conserved residue(s) required for the propagation of feature annotation.</text>
</comment>
<dbReference type="PROSITE" id="PS00010">
    <property type="entry name" value="ASX_HYDROXYL"/>
    <property type="match status" value="2"/>
</dbReference>
<dbReference type="FunFam" id="2.60.40.3510:FF:000003">
    <property type="entry name" value="Delta-like protein"/>
    <property type="match status" value="1"/>
</dbReference>
<keyword evidence="13" id="KW-0325">Glycoprotein</keyword>
<dbReference type="InterPro" id="IPR000742">
    <property type="entry name" value="EGF"/>
</dbReference>
<evidence type="ECO:0000256" key="16">
    <source>
        <dbReference type="RuleBase" id="RU280815"/>
    </source>
</evidence>
<dbReference type="Pfam" id="PF01414">
    <property type="entry name" value="DSL"/>
    <property type="match status" value="1"/>
</dbReference>
<evidence type="ECO:0000313" key="22">
    <source>
        <dbReference type="Proteomes" id="UP000504632"/>
    </source>
</evidence>
<dbReference type="InterPro" id="IPR013032">
    <property type="entry name" value="EGF-like_CS"/>
</dbReference>